<proteinExistence type="predicted"/>
<accession>A0A0A9AWZ9</accession>
<reference evidence="1" key="1">
    <citation type="submission" date="2014-09" db="EMBL/GenBank/DDBJ databases">
        <authorList>
            <person name="Magalhaes I.L.F."/>
            <person name="Oliveira U."/>
            <person name="Santos F.R."/>
            <person name="Vidigal T.H.D.A."/>
            <person name="Brescovit A.D."/>
            <person name="Santos A.J."/>
        </authorList>
    </citation>
    <scope>NUCLEOTIDE SEQUENCE</scope>
    <source>
        <tissue evidence="1">Shoot tissue taken approximately 20 cm above the soil surface</tissue>
    </source>
</reference>
<name>A0A0A9AWZ9_ARUDO</name>
<sequence length="13" mass="1671">MKRKGIFLICWIY</sequence>
<protein>
    <submittedName>
        <fullName evidence="1">Uncharacterized protein</fullName>
    </submittedName>
</protein>
<dbReference type="EMBL" id="GBRH01243477">
    <property type="protein sequence ID" value="JAD54418.1"/>
    <property type="molecule type" value="Transcribed_RNA"/>
</dbReference>
<reference evidence="1" key="2">
    <citation type="journal article" date="2015" name="Data Brief">
        <title>Shoot transcriptome of the giant reed, Arundo donax.</title>
        <authorList>
            <person name="Barrero R.A."/>
            <person name="Guerrero F.D."/>
            <person name="Moolhuijzen P."/>
            <person name="Goolsby J.A."/>
            <person name="Tidwell J."/>
            <person name="Bellgard S.E."/>
            <person name="Bellgard M.I."/>
        </authorList>
    </citation>
    <scope>NUCLEOTIDE SEQUENCE</scope>
    <source>
        <tissue evidence="1">Shoot tissue taken approximately 20 cm above the soil surface</tissue>
    </source>
</reference>
<evidence type="ECO:0000313" key="1">
    <source>
        <dbReference type="EMBL" id="JAD54418.1"/>
    </source>
</evidence>
<organism evidence="1">
    <name type="scientific">Arundo donax</name>
    <name type="common">Giant reed</name>
    <name type="synonym">Donax arundinaceus</name>
    <dbReference type="NCBI Taxonomy" id="35708"/>
    <lineage>
        <taxon>Eukaryota</taxon>
        <taxon>Viridiplantae</taxon>
        <taxon>Streptophyta</taxon>
        <taxon>Embryophyta</taxon>
        <taxon>Tracheophyta</taxon>
        <taxon>Spermatophyta</taxon>
        <taxon>Magnoliopsida</taxon>
        <taxon>Liliopsida</taxon>
        <taxon>Poales</taxon>
        <taxon>Poaceae</taxon>
        <taxon>PACMAD clade</taxon>
        <taxon>Arundinoideae</taxon>
        <taxon>Arundineae</taxon>
        <taxon>Arundo</taxon>
    </lineage>
</organism>